<gene>
    <name evidence="1" type="ORF">COCCADRAFT_100919</name>
</gene>
<reference evidence="1 2" key="1">
    <citation type="journal article" date="2013" name="PLoS Genet.">
        <title>Comparative genome structure, secondary metabolite, and effector coding capacity across Cochliobolus pathogens.</title>
        <authorList>
            <person name="Condon B.J."/>
            <person name="Leng Y."/>
            <person name="Wu D."/>
            <person name="Bushley K.E."/>
            <person name="Ohm R.A."/>
            <person name="Otillar R."/>
            <person name="Martin J."/>
            <person name="Schackwitz W."/>
            <person name="Grimwood J."/>
            <person name="MohdZainudin N."/>
            <person name="Xue C."/>
            <person name="Wang R."/>
            <person name="Manning V.A."/>
            <person name="Dhillon B."/>
            <person name="Tu Z.J."/>
            <person name="Steffenson B.J."/>
            <person name="Salamov A."/>
            <person name="Sun H."/>
            <person name="Lowry S."/>
            <person name="LaButti K."/>
            <person name="Han J."/>
            <person name="Copeland A."/>
            <person name="Lindquist E."/>
            <person name="Barry K."/>
            <person name="Schmutz J."/>
            <person name="Baker S.E."/>
            <person name="Ciuffetti L.M."/>
            <person name="Grigoriev I.V."/>
            <person name="Zhong S."/>
            <person name="Turgeon B.G."/>
        </authorList>
    </citation>
    <scope>NUCLEOTIDE SEQUENCE [LARGE SCALE GENOMIC DNA]</scope>
    <source>
        <strain evidence="1 2">26-R-13</strain>
    </source>
</reference>
<dbReference type="HOGENOM" id="CLU_2811967_0_0_1"/>
<dbReference type="Proteomes" id="UP000053841">
    <property type="component" value="Unassembled WGS sequence"/>
</dbReference>
<proteinExistence type="predicted"/>
<dbReference type="EMBL" id="KI964658">
    <property type="protein sequence ID" value="EUC31567.1"/>
    <property type="molecule type" value="Genomic_DNA"/>
</dbReference>
<keyword evidence="2" id="KW-1185">Reference proteome</keyword>
<protein>
    <submittedName>
        <fullName evidence="1">Uncharacterized protein</fullName>
    </submittedName>
</protein>
<evidence type="ECO:0000313" key="2">
    <source>
        <dbReference type="Proteomes" id="UP000053841"/>
    </source>
</evidence>
<dbReference type="AlphaFoldDB" id="W6XVT9"/>
<dbReference type="RefSeq" id="XP_007714136.1">
    <property type="nucleotide sequence ID" value="XM_007715946.1"/>
</dbReference>
<evidence type="ECO:0000313" key="1">
    <source>
        <dbReference type="EMBL" id="EUC31567.1"/>
    </source>
</evidence>
<sequence>MNGVAIALSFTSAITTEIGLPPECLSLLKSTKECLLALKTDTTCSRPRVNSLIIHMANQHNTHTNAH</sequence>
<dbReference type="GeneID" id="19142258"/>
<accession>W6XVT9</accession>
<name>W6XVT9_COCC2</name>
<organism evidence="1 2">
    <name type="scientific">Cochliobolus carbonum (strain 26-R-13)</name>
    <name type="common">Maize leaf spot fungus</name>
    <name type="synonym">Bipolaris zeicola</name>
    <dbReference type="NCBI Taxonomy" id="930089"/>
    <lineage>
        <taxon>Eukaryota</taxon>
        <taxon>Fungi</taxon>
        <taxon>Dikarya</taxon>
        <taxon>Ascomycota</taxon>
        <taxon>Pezizomycotina</taxon>
        <taxon>Dothideomycetes</taxon>
        <taxon>Pleosporomycetidae</taxon>
        <taxon>Pleosporales</taxon>
        <taxon>Pleosporineae</taxon>
        <taxon>Pleosporaceae</taxon>
        <taxon>Bipolaris</taxon>
    </lineage>
</organism>
<dbReference type="KEGG" id="bze:COCCADRAFT_100919"/>